<sequence length="102" mass="11079">MAEYAVPGIVGCVPTRTGLPTGPGAAITATHATVDKKRCQTTGATFLEKDCNTWHNVNHGKEINNVLFVNISACEICQVLITRLNGILNICEKNNFAEIFKF</sequence>
<dbReference type="Proteomes" id="UP000078492">
    <property type="component" value="Unassembled WGS sequence"/>
</dbReference>
<dbReference type="EMBL" id="KQ978957">
    <property type="protein sequence ID" value="KYN27005.1"/>
    <property type="molecule type" value="Genomic_DNA"/>
</dbReference>
<proteinExistence type="predicted"/>
<protein>
    <submittedName>
        <fullName evidence="1">Uncharacterized protein</fullName>
    </submittedName>
</protein>
<name>A0A195EFF2_9HYME</name>
<accession>A0A195EFF2</accession>
<reference evidence="1 2" key="1">
    <citation type="submission" date="2015-09" db="EMBL/GenBank/DDBJ databases">
        <title>Trachymyrmex cornetzi WGS genome.</title>
        <authorList>
            <person name="Nygaard S."/>
            <person name="Hu H."/>
            <person name="Boomsma J."/>
            <person name="Zhang G."/>
        </authorList>
    </citation>
    <scope>NUCLEOTIDE SEQUENCE [LARGE SCALE GENOMIC DNA]</scope>
    <source>
        <strain evidence="1">Tcor2-1</strain>
        <tissue evidence="1">Whole body</tissue>
    </source>
</reference>
<gene>
    <name evidence="1" type="ORF">ALC57_03347</name>
</gene>
<organism evidence="1 2">
    <name type="scientific">Trachymyrmex cornetzi</name>
    <dbReference type="NCBI Taxonomy" id="471704"/>
    <lineage>
        <taxon>Eukaryota</taxon>
        <taxon>Metazoa</taxon>
        <taxon>Ecdysozoa</taxon>
        <taxon>Arthropoda</taxon>
        <taxon>Hexapoda</taxon>
        <taxon>Insecta</taxon>
        <taxon>Pterygota</taxon>
        <taxon>Neoptera</taxon>
        <taxon>Endopterygota</taxon>
        <taxon>Hymenoptera</taxon>
        <taxon>Apocrita</taxon>
        <taxon>Aculeata</taxon>
        <taxon>Formicoidea</taxon>
        <taxon>Formicidae</taxon>
        <taxon>Myrmicinae</taxon>
        <taxon>Trachymyrmex</taxon>
    </lineage>
</organism>
<dbReference type="AlphaFoldDB" id="A0A195EFF2"/>
<keyword evidence="2" id="KW-1185">Reference proteome</keyword>
<evidence type="ECO:0000313" key="1">
    <source>
        <dbReference type="EMBL" id="KYN27005.1"/>
    </source>
</evidence>
<evidence type="ECO:0000313" key="2">
    <source>
        <dbReference type="Proteomes" id="UP000078492"/>
    </source>
</evidence>